<dbReference type="InterPro" id="IPR000620">
    <property type="entry name" value="EamA_dom"/>
</dbReference>
<keyword evidence="3 5" id="KW-1133">Transmembrane helix</keyword>
<dbReference type="InterPro" id="IPR037185">
    <property type="entry name" value="EmrE-like"/>
</dbReference>
<feature type="transmembrane region" description="Helical" evidence="5">
    <location>
        <begin position="168"/>
        <end position="189"/>
    </location>
</feature>
<comment type="subcellular location">
    <subcellularLocation>
        <location evidence="1">Membrane</location>
        <topology evidence="1">Multi-pass membrane protein</topology>
    </subcellularLocation>
</comment>
<evidence type="ECO:0000256" key="1">
    <source>
        <dbReference type="ARBA" id="ARBA00004141"/>
    </source>
</evidence>
<keyword evidence="8" id="KW-1185">Reference proteome</keyword>
<proteinExistence type="predicted"/>
<dbReference type="PANTHER" id="PTHR32322:SF9">
    <property type="entry name" value="AMINO-ACID METABOLITE EFFLUX PUMP-RELATED"/>
    <property type="match status" value="1"/>
</dbReference>
<gene>
    <name evidence="7" type="ORF">BFP76_12430</name>
</gene>
<evidence type="ECO:0000256" key="2">
    <source>
        <dbReference type="ARBA" id="ARBA00022692"/>
    </source>
</evidence>
<feature type="transmembrane region" description="Helical" evidence="5">
    <location>
        <begin position="139"/>
        <end position="161"/>
    </location>
</feature>
<dbReference type="EMBL" id="MDGM01000007">
    <property type="protein sequence ID" value="PIB25806.1"/>
    <property type="molecule type" value="Genomic_DNA"/>
</dbReference>
<feature type="transmembrane region" description="Helical" evidence="5">
    <location>
        <begin position="31"/>
        <end position="53"/>
    </location>
</feature>
<dbReference type="Pfam" id="PF00892">
    <property type="entry name" value="EamA"/>
    <property type="match status" value="2"/>
</dbReference>
<feature type="transmembrane region" description="Helical" evidence="5">
    <location>
        <begin position="195"/>
        <end position="218"/>
    </location>
</feature>
<evidence type="ECO:0000256" key="4">
    <source>
        <dbReference type="ARBA" id="ARBA00023136"/>
    </source>
</evidence>
<feature type="transmembrane region" description="Helical" evidence="5">
    <location>
        <begin position="225"/>
        <end position="249"/>
    </location>
</feature>
<feature type="transmembrane region" description="Helical" evidence="5">
    <location>
        <begin position="90"/>
        <end position="110"/>
    </location>
</feature>
<protein>
    <recommendedName>
        <fullName evidence="6">EamA domain-containing protein</fullName>
    </recommendedName>
</protein>
<dbReference type="SUPFAM" id="SSF103481">
    <property type="entry name" value="Multidrug resistance efflux transporter EmrE"/>
    <property type="match status" value="2"/>
</dbReference>
<dbReference type="OrthoDB" id="321830at2"/>
<evidence type="ECO:0000256" key="3">
    <source>
        <dbReference type="ARBA" id="ARBA00022989"/>
    </source>
</evidence>
<evidence type="ECO:0000313" key="7">
    <source>
        <dbReference type="EMBL" id="PIB25806.1"/>
    </source>
</evidence>
<sequence>MRIFFLISITMIAFAANSVLNRLALVEPQIGPFSFALIRLIAGAGILWGILALRGQVGRHSFRPNILSVFGLALYALGFSFAYVTLDAGLGALLLFGGVQLTMFIGAAILGKTPMPLQWLGAFIGFIGLAYLLNPSNSVIDPLGAFFMLLAAFGWGVYTLVGQRAGNAHLAAAQSFLFTIPIALVVWMFSAGELITPYGVFLAILSGAIFSGLGYLLWFSVLPQITTITAAVAQLSVPIIAMLGGMVFLSEPFTIQFAVASVLVLGGIALSIWAGR</sequence>
<evidence type="ECO:0000259" key="6">
    <source>
        <dbReference type="Pfam" id="PF00892"/>
    </source>
</evidence>
<dbReference type="AlphaFoldDB" id="A0A2G5K8E9"/>
<evidence type="ECO:0000256" key="5">
    <source>
        <dbReference type="SAM" id="Phobius"/>
    </source>
</evidence>
<feature type="domain" description="EamA" evidence="6">
    <location>
        <begin position="143"/>
        <end position="272"/>
    </location>
</feature>
<dbReference type="Proteomes" id="UP000231516">
    <property type="component" value="Unassembled WGS sequence"/>
</dbReference>
<comment type="caution">
    <text evidence="7">The sequence shown here is derived from an EMBL/GenBank/DDBJ whole genome shotgun (WGS) entry which is preliminary data.</text>
</comment>
<name>A0A2G5K8E9_9RHOB</name>
<dbReference type="PANTHER" id="PTHR32322">
    <property type="entry name" value="INNER MEMBRANE TRANSPORTER"/>
    <property type="match status" value="1"/>
</dbReference>
<organism evidence="7 8">
    <name type="scientific">Paramylibacter kogurei</name>
    <dbReference type="NCBI Taxonomy" id="1889778"/>
    <lineage>
        <taxon>Bacteria</taxon>
        <taxon>Pseudomonadati</taxon>
        <taxon>Pseudomonadota</taxon>
        <taxon>Alphaproteobacteria</taxon>
        <taxon>Rhodobacterales</taxon>
        <taxon>Paracoccaceae</taxon>
        <taxon>Paramylibacter</taxon>
    </lineage>
</organism>
<feature type="transmembrane region" description="Helical" evidence="5">
    <location>
        <begin position="65"/>
        <end position="84"/>
    </location>
</feature>
<feature type="domain" description="EamA" evidence="6">
    <location>
        <begin position="4"/>
        <end position="132"/>
    </location>
</feature>
<feature type="transmembrane region" description="Helical" evidence="5">
    <location>
        <begin position="117"/>
        <end position="133"/>
    </location>
</feature>
<dbReference type="RefSeq" id="WP_114365318.1">
    <property type="nucleotide sequence ID" value="NZ_MDGM01000007.1"/>
</dbReference>
<keyword evidence="4 5" id="KW-0472">Membrane</keyword>
<accession>A0A2G5K8E9</accession>
<reference evidence="7 8" key="1">
    <citation type="submission" date="2016-08" db="EMBL/GenBank/DDBJ databases">
        <title>Draft genome of Amylibacter sp. strain 4G11.</title>
        <authorList>
            <person name="Wong S.-K."/>
            <person name="Hamasaki K."/>
            <person name="Yoshizawa S."/>
        </authorList>
    </citation>
    <scope>NUCLEOTIDE SEQUENCE [LARGE SCALE GENOMIC DNA]</scope>
    <source>
        <strain evidence="7 8">4G11</strain>
    </source>
</reference>
<dbReference type="InterPro" id="IPR050638">
    <property type="entry name" value="AA-Vitamin_Transporters"/>
</dbReference>
<keyword evidence="2 5" id="KW-0812">Transmembrane</keyword>
<feature type="transmembrane region" description="Helical" evidence="5">
    <location>
        <begin position="255"/>
        <end position="275"/>
    </location>
</feature>
<evidence type="ECO:0000313" key="8">
    <source>
        <dbReference type="Proteomes" id="UP000231516"/>
    </source>
</evidence>
<dbReference type="GO" id="GO:0016020">
    <property type="term" value="C:membrane"/>
    <property type="evidence" value="ECO:0007669"/>
    <property type="project" value="UniProtKB-SubCell"/>
</dbReference>